<dbReference type="Proteomes" id="UP000241639">
    <property type="component" value="Unassembled WGS sequence"/>
</dbReference>
<gene>
    <name evidence="2" type="ORF">C8J48_3177</name>
</gene>
<keyword evidence="3" id="KW-1185">Reference proteome</keyword>
<protein>
    <submittedName>
        <fullName evidence="2">Uncharacterized protein</fullName>
    </submittedName>
</protein>
<evidence type="ECO:0000313" key="2">
    <source>
        <dbReference type="EMBL" id="PTM56852.1"/>
    </source>
</evidence>
<proteinExistence type="predicted"/>
<organism evidence="2 3">
    <name type="scientific">Desmospora activa DSM 45169</name>
    <dbReference type="NCBI Taxonomy" id="1121389"/>
    <lineage>
        <taxon>Bacteria</taxon>
        <taxon>Bacillati</taxon>
        <taxon>Bacillota</taxon>
        <taxon>Bacilli</taxon>
        <taxon>Bacillales</taxon>
        <taxon>Thermoactinomycetaceae</taxon>
        <taxon>Desmospora</taxon>
    </lineage>
</organism>
<accession>A0A2T4Z4P2</accession>
<reference evidence="2 3" key="1">
    <citation type="submission" date="2018-04" db="EMBL/GenBank/DDBJ databases">
        <title>Genomic Encyclopedia of Archaeal and Bacterial Type Strains, Phase II (KMG-II): from individual species to whole genera.</title>
        <authorList>
            <person name="Goeker M."/>
        </authorList>
    </citation>
    <scope>NUCLEOTIDE SEQUENCE [LARGE SCALE GENOMIC DNA]</scope>
    <source>
        <strain evidence="2 3">DSM 45169</strain>
    </source>
</reference>
<evidence type="ECO:0000256" key="1">
    <source>
        <dbReference type="SAM" id="MobiDB-lite"/>
    </source>
</evidence>
<evidence type="ECO:0000313" key="3">
    <source>
        <dbReference type="Proteomes" id="UP000241639"/>
    </source>
</evidence>
<comment type="caution">
    <text evidence="2">The sequence shown here is derived from an EMBL/GenBank/DDBJ whole genome shotgun (WGS) entry which is preliminary data.</text>
</comment>
<sequence length="110" mass="12029">MTAESPGLRMESGQEEKAILLPPSAHPMGKEAVSMEPTDQNEHYARHGGVHFTPNASPEAINRFVNRLPEERRDSFYEVIKELSEANLITLHNDGVLADGEGKVGGSDDC</sequence>
<feature type="region of interest" description="Disordered" evidence="1">
    <location>
        <begin position="25"/>
        <end position="56"/>
    </location>
</feature>
<name>A0A2T4Z4P2_9BACL</name>
<dbReference type="EMBL" id="PZZP01000002">
    <property type="protein sequence ID" value="PTM56852.1"/>
    <property type="molecule type" value="Genomic_DNA"/>
</dbReference>
<dbReference type="AlphaFoldDB" id="A0A2T4Z4P2"/>